<evidence type="ECO:0000313" key="3">
    <source>
        <dbReference type="Proteomes" id="UP000198932"/>
    </source>
</evidence>
<sequence>MSDSDEFDDFEDRIENVLDSEAGESIPTTPESTDNAMPTTADGTPLGHITASEGLDISRGDSTIHSYIRSDTRDELRLGDFIQVPYPNRPDDPHSELLGEVTRIGYEQRADIDDKSDVRRGIQDTTIDERQYVQVADVDPIAIVEGTDPDDLTRTTVDRVLKPFTLVYEASDEAFLRTGLNLPAEGPYIGDLAVSGEPHPPDDPLAYRLPTVQGTPAIWTHMLIAGATDAGKTFTTKNILRQLATDTGYEVEVRTDDGDAETRERPLGIVVIDPENEYSGLGDDPDLSDDVWSDLESRGIEVGGIDTPNCGSHDLQTYVPVADGISTPAIDGAREFGIPFELVENRPELVMGYKPPSATENAIKECIGTYFDGPGASNPSYEEYLRFLRNNGDQLQAQHNIASQSWDAMMSRVDSGVFHQVFDSGTHQMTEITNELFRPGRVTVIPTRHLIGGEEADRGTLVVMALLSYIVQNKLGGNDPDPNVDETPLMLVVDEAHEYLSGADSLHEREVVSRFRRIAKRGRKYGLGLCMITQDPSDIDGEILGQTRTGLYLEMESDADLSSVPAGYEDDVIKFEQGQGVIESPGVRPTEIRTLGYCTVNHD</sequence>
<keyword evidence="3" id="KW-1185">Reference proteome</keyword>
<name>A0A1I6HPV7_HALSD</name>
<dbReference type="InterPro" id="IPR027417">
    <property type="entry name" value="P-loop_NTPase"/>
</dbReference>
<dbReference type="OrthoDB" id="10575at2157"/>
<feature type="region of interest" description="Disordered" evidence="1">
    <location>
        <begin position="1"/>
        <end position="45"/>
    </location>
</feature>
<dbReference type="PANTHER" id="PTHR30121">
    <property type="entry name" value="UNCHARACTERIZED PROTEIN YJGR-RELATED"/>
    <property type="match status" value="1"/>
</dbReference>
<feature type="compositionally biased region" description="Polar residues" evidence="1">
    <location>
        <begin position="26"/>
        <end position="42"/>
    </location>
</feature>
<dbReference type="PANTHER" id="PTHR30121:SF6">
    <property type="entry name" value="SLR6007 PROTEIN"/>
    <property type="match status" value="1"/>
</dbReference>
<reference evidence="3" key="1">
    <citation type="submission" date="2016-10" db="EMBL/GenBank/DDBJ databases">
        <authorList>
            <person name="Varghese N."/>
            <person name="Submissions S."/>
        </authorList>
    </citation>
    <scope>NUCLEOTIDE SEQUENCE [LARGE SCALE GENOMIC DNA]</scope>
    <source>
        <strain evidence="3">RD 26</strain>
    </source>
</reference>
<evidence type="ECO:0000256" key="1">
    <source>
        <dbReference type="SAM" id="MobiDB-lite"/>
    </source>
</evidence>
<organism evidence="2 3">
    <name type="scientific">Halorubrum sodomense</name>
    <dbReference type="NCBI Taxonomy" id="35743"/>
    <lineage>
        <taxon>Archaea</taxon>
        <taxon>Methanobacteriati</taxon>
        <taxon>Methanobacteriota</taxon>
        <taxon>Stenosarchaea group</taxon>
        <taxon>Halobacteria</taxon>
        <taxon>Halobacteriales</taxon>
        <taxon>Haloferacaceae</taxon>
        <taxon>Halorubrum</taxon>
    </lineage>
</organism>
<dbReference type="EMBL" id="FOYN01000004">
    <property type="protein sequence ID" value="SFR56414.1"/>
    <property type="molecule type" value="Genomic_DNA"/>
</dbReference>
<feature type="compositionally biased region" description="Acidic residues" evidence="1">
    <location>
        <begin position="1"/>
        <end position="12"/>
    </location>
</feature>
<dbReference type="InterPro" id="IPR051162">
    <property type="entry name" value="T4SS_component"/>
</dbReference>
<dbReference type="Gene3D" id="3.40.50.300">
    <property type="entry name" value="P-loop containing nucleotide triphosphate hydrolases"/>
    <property type="match status" value="2"/>
</dbReference>
<proteinExistence type="predicted"/>
<dbReference type="SUPFAM" id="SSF52540">
    <property type="entry name" value="P-loop containing nucleoside triphosphate hydrolases"/>
    <property type="match status" value="1"/>
</dbReference>
<dbReference type="Proteomes" id="UP000198932">
    <property type="component" value="Unassembled WGS sequence"/>
</dbReference>
<gene>
    <name evidence="2" type="ORF">SAMN04487937_2798</name>
</gene>
<dbReference type="AlphaFoldDB" id="A0A1I6HPV7"/>
<protein>
    <submittedName>
        <fullName evidence="2">Uncharacterized protein</fullName>
    </submittedName>
</protein>
<dbReference type="STRING" id="35743.SAMN04487937_2798"/>
<evidence type="ECO:0000313" key="2">
    <source>
        <dbReference type="EMBL" id="SFR56414.1"/>
    </source>
</evidence>
<dbReference type="RefSeq" id="WP_092923595.1">
    <property type="nucleotide sequence ID" value="NZ_FOYN01000004.1"/>
</dbReference>
<accession>A0A1I6HPV7</accession>